<dbReference type="Pfam" id="PF00512">
    <property type="entry name" value="HisKA"/>
    <property type="match status" value="1"/>
</dbReference>
<evidence type="ECO:0000259" key="12">
    <source>
        <dbReference type="PROSITE" id="PS50109"/>
    </source>
</evidence>
<evidence type="ECO:0000256" key="11">
    <source>
        <dbReference type="SAM" id="Phobius"/>
    </source>
</evidence>
<dbReference type="Pfam" id="PF00672">
    <property type="entry name" value="HAMP"/>
    <property type="match status" value="1"/>
</dbReference>
<feature type="domain" description="HAMP" evidence="13">
    <location>
        <begin position="175"/>
        <end position="227"/>
    </location>
</feature>
<dbReference type="PRINTS" id="PR00344">
    <property type="entry name" value="BCTRLSENSOR"/>
</dbReference>
<evidence type="ECO:0000256" key="2">
    <source>
        <dbReference type="ARBA" id="ARBA00004370"/>
    </source>
</evidence>
<dbReference type="Pfam" id="PF02518">
    <property type="entry name" value="HATPase_c"/>
    <property type="match status" value="1"/>
</dbReference>
<dbReference type="SMART" id="SM00304">
    <property type="entry name" value="HAMP"/>
    <property type="match status" value="1"/>
</dbReference>
<dbReference type="HOGENOM" id="CLU_000445_89_6_0"/>
<dbReference type="SUPFAM" id="SSF47384">
    <property type="entry name" value="Homodimeric domain of signal transducing histidine kinase"/>
    <property type="match status" value="1"/>
</dbReference>
<evidence type="ECO:0000256" key="8">
    <source>
        <dbReference type="ARBA" id="ARBA00022989"/>
    </source>
</evidence>
<dbReference type="InterPro" id="IPR003594">
    <property type="entry name" value="HATPase_dom"/>
</dbReference>
<keyword evidence="6 11" id="KW-0812">Transmembrane</keyword>
<dbReference type="KEGG" id="dev:DhcVS_1011"/>
<feature type="transmembrane region" description="Helical" evidence="11">
    <location>
        <begin position="7"/>
        <end position="30"/>
    </location>
</feature>
<dbReference type="SMART" id="SM00388">
    <property type="entry name" value="HisKA"/>
    <property type="match status" value="1"/>
</dbReference>
<dbReference type="EMBL" id="CP001827">
    <property type="protein sequence ID" value="ACZ62128.1"/>
    <property type="molecule type" value="Genomic_DNA"/>
</dbReference>
<evidence type="ECO:0000256" key="1">
    <source>
        <dbReference type="ARBA" id="ARBA00000085"/>
    </source>
</evidence>
<dbReference type="InterPro" id="IPR004358">
    <property type="entry name" value="Sig_transdc_His_kin-like_C"/>
</dbReference>
<dbReference type="SUPFAM" id="SSF55874">
    <property type="entry name" value="ATPase domain of HSP90 chaperone/DNA topoisomerase II/histidine kinase"/>
    <property type="match status" value="1"/>
</dbReference>
<comment type="subcellular location">
    <subcellularLocation>
        <location evidence="2">Membrane</location>
    </subcellularLocation>
</comment>
<keyword evidence="8 11" id="KW-1133">Transmembrane helix</keyword>
<dbReference type="PROSITE" id="PS50109">
    <property type="entry name" value="HIS_KIN"/>
    <property type="match status" value="1"/>
</dbReference>
<comment type="catalytic activity">
    <reaction evidence="1">
        <text>ATP + protein L-histidine = ADP + protein N-phospho-L-histidine.</text>
        <dbReference type="EC" id="2.7.13.3"/>
    </reaction>
</comment>
<accession>D2BIH8</accession>
<dbReference type="PANTHER" id="PTHR45436:SF5">
    <property type="entry name" value="SENSOR HISTIDINE KINASE TRCS"/>
    <property type="match status" value="1"/>
</dbReference>
<dbReference type="Gene3D" id="6.10.340.10">
    <property type="match status" value="1"/>
</dbReference>
<evidence type="ECO:0000256" key="10">
    <source>
        <dbReference type="ARBA" id="ARBA00023136"/>
    </source>
</evidence>
<dbReference type="RefSeq" id="WP_012882277.1">
    <property type="nucleotide sequence ID" value="NC_013552.1"/>
</dbReference>
<dbReference type="Gene3D" id="3.30.565.10">
    <property type="entry name" value="Histidine kinase-like ATPase, C-terminal domain"/>
    <property type="match status" value="1"/>
</dbReference>
<dbReference type="InterPro" id="IPR036890">
    <property type="entry name" value="HATPase_C_sf"/>
</dbReference>
<dbReference type="OrthoDB" id="9786919at2"/>
<dbReference type="GO" id="GO:0000155">
    <property type="term" value="F:phosphorelay sensor kinase activity"/>
    <property type="evidence" value="ECO:0007669"/>
    <property type="project" value="InterPro"/>
</dbReference>
<evidence type="ECO:0000256" key="5">
    <source>
        <dbReference type="ARBA" id="ARBA00022679"/>
    </source>
</evidence>
<sequence length="448" mass="49953">MSVKAKLTVIYSLVLLIVLWFFGFTSYFLLSYDLFSNLDSSLAGEAEKAKGLIIQGSDNNLYYAGSVSADLVYVYDIETGTVFGSEVYESTVLASVSDICATSGDIPCMLLETSDPEIRLYVTRYEHVSEANLLLVYVGDASYIYRTLDEYKHVLYMTIPFALIIAAVFGYFVAHRSFRQVKVIAQTTDSINPANLKDRIPVKQNDELGQLSSTLNSLFDRVYGFIQSQHRFTSDASHDLKAPLTVIRAESELALRKERNSEEYRQAFKNIVKQVERMTLIIDDLMTLASLDAGPRPSHSSKIDLGAALESSADKWQTAMQIKKIKSVRQIQHGLSIYGEAEQFNRLFDNLLSNAVKYTPSGGEVGIFLKEEDGFIVVSVQDSGIGISKEHLPHIFDRFYRGDWDIEGTGLGLSIVKGTSELYKGRVEVISEQGKGSEFKVFLPQSAS</sequence>
<dbReference type="eggNOG" id="COG5002">
    <property type="taxonomic scope" value="Bacteria"/>
</dbReference>
<keyword evidence="9" id="KW-0902">Two-component regulatory system</keyword>
<feature type="domain" description="Histidine kinase" evidence="12">
    <location>
        <begin position="235"/>
        <end position="447"/>
    </location>
</feature>
<keyword evidence="7 14" id="KW-0418">Kinase</keyword>
<reference evidence="14 15" key="1">
    <citation type="journal article" date="2009" name="PLoS Genet.">
        <title>Localized plasticity in the streamlined genomes of vinyl chloride respiring Dehalococcoides.</title>
        <authorList>
            <person name="McMurdie P.J."/>
            <person name="Behrens S.F."/>
            <person name="Muller J.A."/>
            <person name="Goke J."/>
            <person name="Ritalahti K.M."/>
            <person name="Wagner R."/>
            <person name="Goltsman E."/>
            <person name="Lapidus A."/>
            <person name="Holmes S."/>
            <person name="Loffler F.E."/>
            <person name="Spormann A.M."/>
        </authorList>
    </citation>
    <scope>NUCLEOTIDE SEQUENCE [LARGE SCALE GENOMIC DNA]</scope>
    <source>
        <strain evidence="14 15">VS</strain>
    </source>
</reference>
<dbReference type="InterPro" id="IPR005467">
    <property type="entry name" value="His_kinase_dom"/>
</dbReference>
<dbReference type="CDD" id="cd06225">
    <property type="entry name" value="HAMP"/>
    <property type="match status" value="1"/>
</dbReference>
<dbReference type="InterPro" id="IPR003661">
    <property type="entry name" value="HisK_dim/P_dom"/>
</dbReference>
<dbReference type="PANTHER" id="PTHR45436">
    <property type="entry name" value="SENSOR HISTIDINE KINASE YKOH"/>
    <property type="match status" value="1"/>
</dbReference>
<evidence type="ECO:0000256" key="6">
    <source>
        <dbReference type="ARBA" id="ARBA00022692"/>
    </source>
</evidence>
<dbReference type="EC" id="2.7.13.3" evidence="3"/>
<organism evidence="14 15">
    <name type="scientific">Dehalococcoides mccartyi (strain VS)</name>
    <dbReference type="NCBI Taxonomy" id="311424"/>
    <lineage>
        <taxon>Bacteria</taxon>
        <taxon>Bacillati</taxon>
        <taxon>Chloroflexota</taxon>
        <taxon>Dehalococcoidia</taxon>
        <taxon>Dehalococcoidales</taxon>
        <taxon>Dehalococcoidaceae</taxon>
        <taxon>Dehalococcoides</taxon>
    </lineage>
</organism>
<dbReference type="InterPro" id="IPR036097">
    <property type="entry name" value="HisK_dim/P_sf"/>
</dbReference>
<keyword evidence="5" id="KW-0808">Transferase</keyword>
<dbReference type="InterPro" id="IPR050428">
    <property type="entry name" value="TCS_sensor_his_kinase"/>
</dbReference>
<gene>
    <name evidence="14" type="ordered locus">DhcVS_1011</name>
</gene>
<dbReference type="FunFam" id="3.30.565.10:FF:000006">
    <property type="entry name" value="Sensor histidine kinase WalK"/>
    <property type="match status" value="1"/>
</dbReference>
<keyword evidence="4" id="KW-0597">Phosphoprotein</keyword>
<feature type="transmembrane region" description="Helical" evidence="11">
    <location>
        <begin position="154"/>
        <end position="174"/>
    </location>
</feature>
<evidence type="ECO:0000313" key="15">
    <source>
        <dbReference type="Proteomes" id="UP000002506"/>
    </source>
</evidence>
<protein>
    <recommendedName>
        <fullName evidence="3">histidine kinase</fullName>
        <ecNumber evidence="3">2.7.13.3</ecNumber>
    </recommendedName>
</protein>
<dbReference type="CDD" id="cd00075">
    <property type="entry name" value="HATPase"/>
    <property type="match status" value="1"/>
</dbReference>
<evidence type="ECO:0000256" key="3">
    <source>
        <dbReference type="ARBA" id="ARBA00012438"/>
    </source>
</evidence>
<evidence type="ECO:0000256" key="9">
    <source>
        <dbReference type="ARBA" id="ARBA00023012"/>
    </source>
</evidence>
<dbReference type="AlphaFoldDB" id="D2BIH8"/>
<evidence type="ECO:0000256" key="7">
    <source>
        <dbReference type="ARBA" id="ARBA00022777"/>
    </source>
</evidence>
<dbReference type="Gene3D" id="1.10.287.130">
    <property type="match status" value="1"/>
</dbReference>
<dbReference type="Proteomes" id="UP000002506">
    <property type="component" value="Chromosome"/>
</dbReference>
<proteinExistence type="predicted"/>
<evidence type="ECO:0000313" key="14">
    <source>
        <dbReference type="EMBL" id="ACZ62128.1"/>
    </source>
</evidence>
<evidence type="ECO:0000259" key="13">
    <source>
        <dbReference type="PROSITE" id="PS50885"/>
    </source>
</evidence>
<dbReference type="GO" id="GO:0005886">
    <property type="term" value="C:plasma membrane"/>
    <property type="evidence" value="ECO:0007669"/>
    <property type="project" value="TreeGrafter"/>
</dbReference>
<name>D2BIH8_DEHMV</name>
<dbReference type="InterPro" id="IPR003660">
    <property type="entry name" value="HAMP_dom"/>
</dbReference>
<dbReference type="PROSITE" id="PS50885">
    <property type="entry name" value="HAMP"/>
    <property type="match status" value="1"/>
</dbReference>
<dbReference type="CDD" id="cd00082">
    <property type="entry name" value="HisKA"/>
    <property type="match status" value="1"/>
</dbReference>
<evidence type="ECO:0000256" key="4">
    <source>
        <dbReference type="ARBA" id="ARBA00022553"/>
    </source>
</evidence>
<keyword evidence="10 11" id="KW-0472">Membrane</keyword>
<dbReference type="SMART" id="SM00387">
    <property type="entry name" value="HATPase_c"/>
    <property type="match status" value="1"/>
</dbReference>